<dbReference type="Gene3D" id="1.10.10.750">
    <property type="entry name" value="Ypt/Rab-GAP domain of gyp1p, domain 1"/>
    <property type="match status" value="1"/>
</dbReference>
<reference evidence="2" key="1">
    <citation type="submission" date="2025-08" db="UniProtKB">
        <authorList>
            <consortium name="Ensembl"/>
        </authorList>
    </citation>
    <scope>IDENTIFICATION</scope>
</reference>
<accession>A0A3B5MLW4</accession>
<dbReference type="InterPro" id="IPR000195">
    <property type="entry name" value="Rab-GAP-TBC_dom"/>
</dbReference>
<proteinExistence type="predicted"/>
<dbReference type="GeneTree" id="ENSGT00940000158977"/>
<name>A0A3B5MLW4_9TELE</name>
<dbReference type="SMART" id="SM00164">
    <property type="entry name" value="TBC"/>
    <property type="match status" value="1"/>
</dbReference>
<evidence type="ECO:0000313" key="3">
    <source>
        <dbReference type="Proteomes" id="UP000261380"/>
    </source>
</evidence>
<dbReference type="Gene3D" id="1.10.472.80">
    <property type="entry name" value="Ypt/Rab-GAP domain of gyp1p, domain 3"/>
    <property type="match status" value="1"/>
</dbReference>
<dbReference type="Gene3D" id="1.10.8.270">
    <property type="entry name" value="putative rabgap domain of human tbc1 domain family member 14 like domains"/>
    <property type="match status" value="1"/>
</dbReference>
<dbReference type="GO" id="GO:0005096">
    <property type="term" value="F:GTPase activator activity"/>
    <property type="evidence" value="ECO:0007669"/>
    <property type="project" value="TreeGrafter"/>
</dbReference>
<evidence type="ECO:0000313" key="2">
    <source>
        <dbReference type="Ensembl" id="ENSXCOP00000024773.1"/>
    </source>
</evidence>
<dbReference type="AlphaFoldDB" id="A0A3B5MLW4"/>
<dbReference type="InterPro" id="IPR035969">
    <property type="entry name" value="Rab-GAP_TBC_sf"/>
</dbReference>
<dbReference type="Ensembl" id="ENSXCOT00000025074.1">
    <property type="protein sequence ID" value="ENSXCOP00000024773.1"/>
    <property type="gene ID" value="ENSXCOG00000018502.1"/>
</dbReference>
<organism evidence="2 3">
    <name type="scientific">Xiphophorus couchianus</name>
    <name type="common">Monterrey platyfish</name>
    <dbReference type="NCBI Taxonomy" id="32473"/>
    <lineage>
        <taxon>Eukaryota</taxon>
        <taxon>Metazoa</taxon>
        <taxon>Chordata</taxon>
        <taxon>Craniata</taxon>
        <taxon>Vertebrata</taxon>
        <taxon>Euteleostomi</taxon>
        <taxon>Actinopterygii</taxon>
        <taxon>Neopterygii</taxon>
        <taxon>Teleostei</taxon>
        <taxon>Neoteleostei</taxon>
        <taxon>Acanthomorphata</taxon>
        <taxon>Ovalentaria</taxon>
        <taxon>Atherinomorphae</taxon>
        <taxon>Cyprinodontiformes</taxon>
        <taxon>Poeciliidae</taxon>
        <taxon>Poeciliinae</taxon>
        <taxon>Xiphophorus</taxon>
    </lineage>
</organism>
<dbReference type="InterPro" id="IPR050302">
    <property type="entry name" value="Rab_GAP_TBC_domain"/>
</dbReference>
<evidence type="ECO:0000259" key="1">
    <source>
        <dbReference type="PROSITE" id="PS50086"/>
    </source>
</evidence>
<protein>
    <recommendedName>
        <fullName evidence="1">Rab-GAP TBC domain-containing protein</fullName>
    </recommendedName>
</protein>
<dbReference type="PROSITE" id="PS50086">
    <property type="entry name" value="TBC_RABGAP"/>
    <property type="match status" value="1"/>
</dbReference>
<dbReference type="PANTHER" id="PTHR47219">
    <property type="entry name" value="RAB GTPASE-ACTIVATING PROTEIN 1-LIKE"/>
    <property type="match status" value="1"/>
</dbReference>
<dbReference type="GO" id="GO:0031267">
    <property type="term" value="F:small GTPase binding"/>
    <property type="evidence" value="ECO:0007669"/>
    <property type="project" value="TreeGrafter"/>
</dbReference>
<dbReference type="FunFam" id="1.10.8.270:FF:000002">
    <property type="entry name" value="TBC1 domain family member 9B"/>
    <property type="match status" value="1"/>
</dbReference>
<keyword evidence="3" id="KW-1185">Reference proteome</keyword>
<sequence>MELVKERLWEEHFTEFGRGVHMFRTEKIQKLVAMGIPESLRGELWMTFSGKRGNLATDEIERDLHRSLPDHPAFQNPTGIAALRRVLTAYAHRNPKIGYCQSMNILASVLLLYAKEEEAFWLLVAVCERMLPDYFNRRVIGAQVDQSVFEELIRERLPELAEQVPDLSTLSSVSLSWFLTLFLSVLPFQSAVCVVDCFFYQGIKSIFQHANITDLISEALGVSAERILYKSIVLLKGFIRADGGPSPIFKKPDAGFRPTPFCQSC</sequence>
<dbReference type="FunFam" id="1.10.10.750:FF:000008">
    <property type="entry name" value="TBC1 domain family member 9"/>
    <property type="match status" value="1"/>
</dbReference>
<dbReference type="Pfam" id="PF00566">
    <property type="entry name" value="RabGAP-TBC"/>
    <property type="match status" value="1"/>
</dbReference>
<dbReference type="Proteomes" id="UP000261380">
    <property type="component" value="Unplaced"/>
</dbReference>
<dbReference type="SUPFAM" id="SSF47923">
    <property type="entry name" value="Ypt/Rab-GAP domain of gyp1p"/>
    <property type="match status" value="2"/>
</dbReference>
<feature type="domain" description="Rab-GAP TBC" evidence="1">
    <location>
        <begin position="35"/>
        <end position="202"/>
    </location>
</feature>
<dbReference type="PANTHER" id="PTHR47219:SF6">
    <property type="entry name" value="RAB GTPASE-ACTIVATING PROTEIN 1"/>
    <property type="match status" value="1"/>
</dbReference>
<reference evidence="2" key="2">
    <citation type="submission" date="2025-09" db="UniProtKB">
        <authorList>
            <consortium name="Ensembl"/>
        </authorList>
    </citation>
    <scope>IDENTIFICATION</scope>
</reference>